<keyword evidence="1" id="KW-1133">Transmembrane helix</keyword>
<keyword evidence="1" id="KW-0812">Transmembrane</keyword>
<feature type="transmembrane region" description="Helical" evidence="1">
    <location>
        <begin position="47"/>
        <end position="67"/>
    </location>
</feature>
<feature type="transmembrane region" description="Helical" evidence="1">
    <location>
        <begin position="268"/>
        <end position="289"/>
    </location>
</feature>
<sequence length="346" mass="37492">MHDAAATACRRGAWTPFCSGGIIRDLTFLRMHNVATPLSSREEGRTYWLVLVVGFAVLALAVMWLRWGGTIEDSQAYFDTARYLRGEIPLEQLRAPFPYRLLVPAVAAALPGDLRNGFATLNWLLVVAGACFMAAAVSRAGLSRRRAVAAGLLMIVSFPTFWYAPYLLVDPGSVCARAAFVLAVLSGQPWLAAVAGLAGTAVREENILLLVWLVATRRIAVLPGLAFVAAAGGWLVAVRWWLIAGLPSYTWVPSWDRVHAAVRDVRSLASLAATACVVVPLAIVGWRAAPPRLRPLTTLLLLMALPQCYAALSVRVEGRLIWGLFPFLVPFAVCTGLPRRTPSHSV</sequence>
<reference evidence="2 3" key="1">
    <citation type="submission" date="2022-08" db="EMBL/GenBank/DDBJ databases">
        <title>Reclassification of Massilia species as members of the genera Telluria, Duganella, Pseudoduganella, Mokoshia gen. nov. and Zemynaea gen. nov. using orthogonal and non-orthogonal genome-based approaches.</title>
        <authorList>
            <person name="Bowman J.P."/>
        </authorList>
    </citation>
    <scope>NUCLEOTIDE SEQUENCE [LARGE SCALE GENOMIC DNA]</scope>
    <source>
        <strain evidence="2 3">JCM 31316</strain>
    </source>
</reference>
<proteinExistence type="predicted"/>
<dbReference type="Proteomes" id="UP001204151">
    <property type="component" value="Unassembled WGS sequence"/>
</dbReference>
<organism evidence="2 3">
    <name type="scientific">Massilia pinisoli</name>
    <dbReference type="NCBI Taxonomy" id="1772194"/>
    <lineage>
        <taxon>Bacteria</taxon>
        <taxon>Pseudomonadati</taxon>
        <taxon>Pseudomonadota</taxon>
        <taxon>Betaproteobacteria</taxon>
        <taxon>Burkholderiales</taxon>
        <taxon>Oxalobacteraceae</taxon>
        <taxon>Telluria group</taxon>
        <taxon>Massilia</taxon>
    </lineage>
</organism>
<feature type="transmembrane region" description="Helical" evidence="1">
    <location>
        <begin position="147"/>
        <end position="166"/>
    </location>
</feature>
<keyword evidence="1" id="KW-0472">Membrane</keyword>
<feature type="transmembrane region" description="Helical" evidence="1">
    <location>
        <begin position="219"/>
        <end position="242"/>
    </location>
</feature>
<evidence type="ECO:0000256" key="1">
    <source>
        <dbReference type="SAM" id="Phobius"/>
    </source>
</evidence>
<evidence type="ECO:0008006" key="4">
    <source>
        <dbReference type="Google" id="ProtNLM"/>
    </source>
</evidence>
<keyword evidence="3" id="KW-1185">Reference proteome</keyword>
<evidence type="ECO:0000313" key="3">
    <source>
        <dbReference type="Proteomes" id="UP001204151"/>
    </source>
</evidence>
<gene>
    <name evidence="2" type="ORF">NX784_16475</name>
</gene>
<feature type="transmembrane region" description="Helical" evidence="1">
    <location>
        <begin position="178"/>
        <end position="198"/>
    </location>
</feature>
<name>A0ABT1ZTG0_9BURK</name>
<comment type="caution">
    <text evidence="2">The sequence shown here is derived from an EMBL/GenBank/DDBJ whole genome shotgun (WGS) entry which is preliminary data.</text>
</comment>
<protein>
    <recommendedName>
        <fullName evidence="4">DUF2029 domain-containing protein</fullName>
    </recommendedName>
</protein>
<feature type="transmembrane region" description="Helical" evidence="1">
    <location>
        <begin position="121"/>
        <end position="140"/>
    </location>
</feature>
<accession>A0ABT1ZTG0</accession>
<evidence type="ECO:0000313" key="2">
    <source>
        <dbReference type="EMBL" id="MCS0583187.1"/>
    </source>
</evidence>
<dbReference type="EMBL" id="JANUGW010000011">
    <property type="protein sequence ID" value="MCS0583187.1"/>
    <property type="molecule type" value="Genomic_DNA"/>
</dbReference>
<dbReference type="RefSeq" id="WP_258817779.1">
    <property type="nucleotide sequence ID" value="NZ_JANUGW010000011.1"/>
</dbReference>